<reference evidence="1" key="1">
    <citation type="submission" date="2021-06" db="EMBL/GenBank/DDBJ databases">
        <title>Parelaphostrongylus tenuis whole genome reference sequence.</title>
        <authorList>
            <person name="Garwood T.J."/>
            <person name="Larsen P.A."/>
            <person name="Fountain-Jones N.M."/>
            <person name="Garbe J.R."/>
            <person name="Macchietto M.G."/>
            <person name="Kania S.A."/>
            <person name="Gerhold R.W."/>
            <person name="Richards J.E."/>
            <person name="Wolf T.M."/>
        </authorList>
    </citation>
    <scope>NUCLEOTIDE SEQUENCE</scope>
    <source>
        <strain evidence="1">MNPRO001-30</strain>
        <tissue evidence="1">Meninges</tissue>
    </source>
</reference>
<organism evidence="1 2">
    <name type="scientific">Parelaphostrongylus tenuis</name>
    <name type="common">Meningeal worm</name>
    <dbReference type="NCBI Taxonomy" id="148309"/>
    <lineage>
        <taxon>Eukaryota</taxon>
        <taxon>Metazoa</taxon>
        <taxon>Ecdysozoa</taxon>
        <taxon>Nematoda</taxon>
        <taxon>Chromadorea</taxon>
        <taxon>Rhabditida</taxon>
        <taxon>Rhabditina</taxon>
        <taxon>Rhabditomorpha</taxon>
        <taxon>Strongyloidea</taxon>
        <taxon>Metastrongylidae</taxon>
        <taxon>Parelaphostrongylus</taxon>
    </lineage>
</organism>
<gene>
    <name evidence="1" type="ORF">KIN20_010166</name>
</gene>
<protein>
    <submittedName>
        <fullName evidence="1">Uncharacterized protein</fullName>
    </submittedName>
</protein>
<proteinExistence type="predicted"/>
<dbReference type="Proteomes" id="UP001196413">
    <property type="component" value="Unassembled WGS sequence"/>
</dbReference>
<evidence type="ECO:0000313" key="1">
    <source>
        <dbReference type="EMBL" id="KAJ1353524.1"/>
    </source>
</evidence>
<sequence>MDGTTGKLDTETRTVCVKYVRGRGGKAVRWMLTMNEQVSLRLQEQPKQNASV</sequence>
<comment type="caution">
    <text evidence="1">The sequence shown here is derived from an EMBL/GenBank/DDBJ whole genome shotgun (WGS) entry which is preliminary data.</text>
</comment>
<accession>A0AAD5MTP6</accession>
<evidence type="ECO:0000313" key="2">
    <source>
        <dbReference type="Proteomes" id="UP001196413"/>
    </source>
</evidence>
<name>A0AAD5MTP6_PARTN</name>
<keyword evidence="2" id="KW-1185">Reference proteome</keyword>
<dbReference type="AlphaFoldDB" id="A0AAD5MTP6"/>
<dbReference type="EMBL" id="JAHQIW010001740">
    <property type="protein sequence ID" value="KAJ1353524.1"/>
    <property type="molecule type" value="Genomic_DNA"/>
</dbReference>